<keyword evidence="2" id="KW-1185">Reference proteome</keyword>
<dbReference type="GO" id="GO:0005739">
    <property type="term" value="C:mitochondrion"/>
    <property type="evidence" value="ECO:0007669"/>
    <property type="project" value="TreeGrafter"/>
</dbReference>
<organism evidence="1 2">
    <name type="scientific">Oldenlandia corymbosa var. corymbosa</name>
    <dbReference type="NCBI Taxonomy" id="529605"/>
    <lineage>
        <taxon>Eukaryota</taxon>
        <taxon>Viridiplantae</taxon>
        <taxon>Streptophyta</taxon>
        <taxon>Embryophyta</taxon>
        <taxon>Tracheophyta</taxon>
        <taxon>Spermatophyta</taxon>
        <taxon>Magnoliopsida</taxon>
        <taxon>eudicotyledons</taxon>
        <taxon>Gunneridae</taxon>
        <taxon>Pentapetalae</taxon>
        <taxon>asterids</taxon>
        <taxon>lamiids</taxon>
        <taxon>Gentianales</taxon>
        <taxon>Rubiaceae</taxon>
        <taxon>Rubioideae</taxon>
        <taxon>Spermacoceae</taxon>
        <taxon>Hedyotis-Oldenlandia complex</taxon>
        <taxon>Oldenlandia</taxon>
    </lineage>
</organism>
<dbReference type="InterPro" id="IPR018881">
    <property type="entry name" value="C2orf69_mit"/>
</dbReference>
<name>A0AAV1D007_OLDCO</name>
<dbReference type="AlphaFoldDB" id="A0AAV1D007"/>
<dbReference type="Pfam" id="PF10561">
    <property type="entry name" value="C2orf69"/>
    <property type="match status" value="1"/>
</dbReference>
<proteinExistence type="predicted"/>
<evidence type="ECO:0000313" key="2">
    <source>
        <dbReference type="Proteomes" id="UP001161247"/>
    </source>
</evidence>
<dbReference type="PANTHER" id="PTHR31296:SF1">
    <property type="entry name" value="MITOCHONDRIAL PROTEIN C2ORF69"/>
    <property type="match status" value="1"/>
</dbReference>
<reference evidence="1" key="1">
    <citation type="submission" date="2023-03" db="EMBL/GenBank/DDBJ databases">
        <authorList>
            <person name="Julca I."/>
        </authorList>
    </citation>
    <scope>NUCLEOTIDE SEQUENCE</scope>
</reference>
<dbReference type="Proteomes" id="UP001161247">
    <property type="component" value="Chromosome 4"/>
</dbReference>
<evidence type="ECO:0000313" key="1">
    <source>
        <dbReference type="EMBL" id="CAI9101261.1"/>
    </source>
</evidence>
<dbReference type="PANTHER" id="PTHR31296">
    <property type="entry name" value="UPF0565 PROTEIN C2ORF69"/>
    <property type="match status" value="1"/>
</dbReference>
<gene>
    <name evidence="1" type="ORF">OLC1_LOCUS10891</name>
</gene>
<sequence>MERWSGILKVLLHPDSTTFYRVAASLCLSPSSTSLTMPSANAIFFNGDHVEGTGDPVIERLSDLQNIAEILVSKFGSTVNAWVVDAPIFNGPFAVYKDFVPSINLNGEPKGYDATGFPASSSIVSLLANSLREANNAILPGQEGPSQAEPSTSLLHEPKTLLLGFSKGGVVLNQLLTEISSVESEPVRTVKQSKQAMNNGGQTFWKENEFVFIPSSKEDFLNSITEIHYVDVGLNTEGAYLTNKEIMDKFSDHLARRAFGIRFLLHGTPRQWCDNRRIWIQKEKNELFRLLKSVAQRNMGKLKIRERLYFANWPPSLQMHFEIIEKLDDLTGDYVIATVFDCTDNIAKVLRNSSEMMLCVSSELEKTPFVVLM</sequence>
<accession>A0AAV1D007</accession>
<protein>
    <submittedName>
        <fullName evidence="1">OLC1v1038543C1</fullName>
    </submittedName>
</protein>
<dbReference type="EMBL" id="OX459121">
    <property type="protein sequence ID" value="CAI9101261.1"/>
    <property type="molecule type" value="Genomic_DNA"/>
</dbReference>